<dbReference type="EMBL" id="JBJUIK010000016">
    <property type="protein sequence ID" value="KAL3499870.1"/>
    <property type="molecule type" value="Genomic_DNA"/>
</dbReference>
<evidence type="ECO:0000256" key="1">
    <source>
        <dbReference type="ARBA" id="ARBA00010975"/>
    </source>
</evidence>
<evidence type="ECO:0000313" key="4">
    <source>
        <dbReference type="EMBL" id="KAL3499870.1"/>
    </source>
</evidence>
<accession>A0ABD2Y265</accession>
<dbReference type="AlphaFoldDB" id="A0ABD2Y265"/>
<keyword evidence="2" id="KW-0175">Coiled coil</keyword>
<reference evidence="4 5" key="1">
    <citation type="submission" date="2024-11" db="EMBL/GenBank/DDBJ databases">
        <title>A near-complete genome assembly of Cinchona calisaya.</title>
        <authorList>
            <person name="Lian D.C."/>
            <person name="Zhao X.W."/>
            <person name="Wei L."/>
        </authorList>
    </citation>
    <scope>NUCLEOTIDE SEQUENCE [LARGE SCALE GENOMIC DNA]</scope>
    <source>
        <tissue evidence="4">Nenye</tissue>
    </source>
</reference>
<dbReference type="Pfam" id="PF03760">
    <property type="entry name" value="LEA_1"/>
    <property type="match status" value="1"/>
</dbReference>
<dbReference type="Proteomes" id="UP001630127">
    <property type="component" value="Unassembled WGS sequence"/>
</dbReference>
<feature type="region of interest" description="Disordered" evidence="3">
    <location>
        <begin position="77"/>
        <end position="122"/>
    </location>
</feature>
<organism evidence="4 5">
    <name type="scientific">Cinchona calisaya</name>
    <dbReference type="NCBI Taxonomy" id="153742"/>
    <lineage>
        <taxon>Eukaryota</taxon>
        <taxon>Viridiplantae</taxon>
        <taxon>Streptophyta</taxon>
        <taxon>Embryophyta</taxon>
        <taxon>Tracheophyta</taxon>
        <taxon>Spermatophyta</taxon>
        <taxon>Magnoliopsida</taxon>
        <taxon>eudicotyledons</taxon>
        <taxon>Gunneridae</taxon>
        <taxon>Pentapetalae</taxon>
        <taxon>asterids</taxon>
        <taxon>lamiids</taxon>
        <taxon>Gentianales</taxon>
        <taxon>Rubiaceae</taxon>
        <taxon>Cinchonoideae</taxon>
        <taxon>Cinchoneae</taxon>
        <taxon>Cinchona</taxon>
    </lineage>
</organism>
<evidence type="ECO:0000313" key="5">
    <source>
        <dbReference type="Proteomes" id="UP001630127"/>
    </source>
</evidence>
<dbReference type="PANTHER" id="PTHR33493:SF6">
    <property type="entry name" value="LATE EMBRYOGENESIS ABUNDANT PROTEIN 6"/>
    <property type="match status" value="1"/>
</dbReference>
<name>A0ABD2Y265_9GENT</name>
<evidence type="ECO:0000256" key="2">
    <source>
        <dbReference type="SAM" id="Coils"/>
    </source>
</evidence>
<dbReference type="InterPro" id="IPR005513">
    <property type="entry name" value="LEA_1"/>
</dbReference>
<comment type="similarity">
    <text evidence="1">Belongs to the LEA type 1 family.</text>
</comment>
<feature type="compositionally biased region" description="Basic and acidic residues" evidence="3">
    <location>
        <begin position="79"/>
        <end position="92"/>
    </location>
</feature>
<dbReference type="PANTHER" id="PTHR33493">
    <property type="entry name" value="LATE EMBRYOGENESIS ABUNDANT PROTEIN 6-RELATED"/>
    <property type="match status" value="1"/>
</dbReference>
<feature type="coiled-coil region" evidence="2">
    <location>
        <begin position="27"/>
        <end position="70"/>
    </location>
</feature>
<sequence length="122" mass="13343">MHSVKEKVSNAAAAGKEKVDIMQAKAEEKAEKAVARTKEEKVIAEERRKAKEAEAKMKLHETKAENAADKLKHSHHIYGHHDPLVGGQEHHAPVGTAANPTTGVSTPTYPLGRHPPGHHKYI</sequence>
<protein>
    <recommendedName>
        <fullName evidence="6">Late embryogenesis abundant protein</fullName>
    </recommendedName>
</protein>
<comment type="caution">
    <text evidence="4">The sequence shown here is derived from an EMBL/GenBank/DDBJ whole genome shotgun (WGS) entry which is preliminary data.</text>
</comment>
<feature type="compositionally biased region" description="Polar residues" evidence="3">
    <location>
        <begin position="98"/>
        <end position="108"/>
    </location>
</feature>
<proteinExistence type="inferred from homology"/>
<keyword evidence="5" id="KW-1185">Reference proteome</keyword>
<gene>
    <name evidence="4" type="ORF">ACH5RR_038963</name>
</gene>
<evidence type="ECO:0008006" key="6">
    <source>
        <dbReference type="Google" id="ProtNLM"/>
    </source>
</evidence>
<evidence type="ECO:0000256" key="3">
    <source>
        <dbReference type="SAM" id="MobiDB-lite"/>
    </source>
</evidence>